<accession>A0AAE1H650</accession>
<dbReference type="Gene3D" id="3.30.160.60">
    <property type="entry name" value="Classic Zinc Finger"/>
    <property type="match status" value="1"/>
</dbReference>
<dbReference type="SMART" id="SM00355">
    <property type="entry name" value="ZnF_C2H2"/>
    <property type="match status" value="2"/>
</dbReference>
<dbReference type="EMBL" id="JAHWGI010000440">
    <property type="protein sequence ID" value="KAK3915522.1"/>
    <property type="molecule type" value="Genomic_DNA"/>
</dbReference>
<dbReference type="InterPro" id="IPR013087">
    <property type="entry name" value="Znf_C2H2_type"/>
</dbReference>
<dbReference type="SUPFAM" id="SSF57667">
    <property type="entry name" value="beta-beta-alpha zinc fingers"/>
    <property type="match status" value="1"/>
</dbReference>
<proteinExistence type="predicted"/>
<evidence type="ECO:0000259" key="2">
    <source>
        <dbReference type="PROSITE" id="PS50157"/>
    </source>
</evidence>
<dbReference type="GO" id="GO:0008270">
    <property type="term" value="F:zinc ion binding"/>
    <property type="evidence" value="ECO:0007669"/>
    <property type="project" value="UniProtKB-KW"/>
</dbReference>
<evidence type="ECO:0000256" key="1">
    <source>
        <dbReference type="PROSITE-ProRule" id="PRU00042"/>
    </source>
</evidence>
<dbReference type="PROSITE" id="PS50157">
    <property type="entry name" value="ZINC_FINGER_C2H2_2"/>
    <property type="match status" value="1"/>
</dbReference>
<reference evidence="3" key="2">
    <citation type="journal article" date="2023" name="BMC Genomics">
        <title>Pest status, molecular evolution, and epigenetic factors derived from the genome assembly of Frankliniella fusca, a thysanopteran phytovirus vector.</title>
        <authorList>
            <person name="Catto M.A."/>
            <person name="Labadie P.E."/>
            <person name="Jacobson A.L."/>
            <person name="Kennedy G.G."/>
            <person name="Srinivasan R."/>
            <person name="Hunt B.G."/>
        </authorList>
    </citation>
    <scope>NUCLEOTIDE SEQUENCE</scope>
    <source>
        <strain evidence="3">PL_HMW_Pooled</strain>
    </source>
</reference>
<dbReference type="Proteomes" id="UP001219518">
    <property type="component" value="Unassembled WGS sequence"/>
</dbReference>
<gene>
    <name evidence="3" type="ORF">KUF71_005829</name>
</gene>
<evidence type="ECO:0000313" key="4">
    <source>
        <dbReference type="Proteomes" id="UP001219518"/>
    </source>
</evidence>
<sequence>MLHLYSLNLVNSNVLDYCSPLNAQVSGLVSGEYGHGSGPFQCCDCGRRYSYQSTLRRHMKLECGKTPQFCCDHCSYKTKRKCDLLRHYGTQHHEVMKN</sequence>
<keyword evidence="1" id="KW-0479">Metal-binding</keyword>
<evidence type="ECO:0000313" key="3">
    <source>
        <dbReference type="EMBL" id="KAK3915522.1"/>
    </source>
</evidence>
<organism evidence="3 4">
    <name type="scientific">Frankliniella fusca</name>
    <dbReference type="NCBI Taxonomy" id="407009"/>
    <lineage>
        <taxon>Eukaryota</taxon>
        <taxon>Metazoa</taxon>
        <taxon>Ecdysozoa</taxon>
        <taxon>Arthropoda</taxon>
        <taxon>Hexapoda</taxon>
        <taxon>Insecta</taxon>
        <taxon>Pterygota</taxon>
        <taxon>Neoptera</taxon>
        <taxon>Paraneoptera</taxon>
        <taxon>Thysanoptera</taxon>
        <taxon>Terebrantia</taxon>
        <taxon>Thripoidea</taxon>
        <taxon>Thripidae</taxon>
        <taxon>Frankliniella</taxon>
    </lineage>
</organism>
<keyword evidence="4" id="KW-1185">Reference proteome</keyword>
<feature type="domain" description="C2H2-type" evidence="2">
    <location>
        <begin position="40"/>
        <end position="67"/>
    </location>
</feature>
<dbReference type="AlphaFoldDB" id="A0AAE1H650"/>
<dbReference type="InterPro" id="IPR036236">
    <property type="entry name" value="Znf_C2H2_sf"/>
</dbReference>
<reference evidence="3" key="1">
    <citation type="submission" date="2021-07" db="EMBL/GenBank/DDBJ databases">
        <authorList>
            <person name="Catto M.A."/>
            <person name="Jacobson A."/>
            <person name="Kennedy G."/>
            <person name="Labadie P."/>
            <person name="Hunt B.G."/>
            <person name="Srinivasan R."/>
        </authorList>
    </citation>
    <scope>NUCLEOTIDE SEQUENCE</scope>
    <source>
        <strain evidence="3">PL_HMW_Pooled</strain>
        <tissue evidence="3">Head</tissue>
    </source>
</reference>
<comment type="caution">
    <text evidence="3">The sequence shown here is derived from an EMBL/GenBank/DDBJ whole genome shotgun (WGS) entry which is preliminary data.</text>
</comment>
<protein>
    <submittedName>
        <fullName evidence="3">Longitudinals lacking protein, isoforms A/B/D/L</fullName>
    </submittedName>
</protein>
<keyword evidence="1" id="KW-0863">Zinc-finger</keyword>
<name>A0AAE1H650_9NEOP</name>
<keyword evidence="1" id="KW-0862">Zinc</keyword>